<sequence>MSTRHILDQLLRSGQDLAKQWGNGQQSGGALNGLQDKLGGLLGGSQSGNNQSGGNGLSSLLTGFGGGAISGGALAMLLSSKKARKMGGNLALYGGMAALGALAFKAYGDWQRDKAQQTGSPVNVEPQTLDRLPAAQAEQHSSAILIAMIGAAKADGHIGPEETQLLEQEMAKLSEEASDQRWLHEELTRPLDPAAVARASSTPEMAAEMYLASLLIVDEETFMERAYLDQLAKELKLDPDLKAKLELQVENISRA</sequence>
<evidence type="ECO:0000313" key="3">
    <source>
        <dbReference type="Proteomes" id="UP001596379"/>
    </source>
</evidence>
<dbReference type="CDD" id="cd07178">
    <property type="entry name" value="terB_like_YebE"/>
    <property type="match status" value="1"/>
</dbReference>
<accession>A0ABW2J8E7</accession>
<feature type="transmembrane region" description="Helical" evidence="1">
    <location>
        <begin position="57"/>
        <end position="78"/>
    </location>
</feature>
<dbReference type="InterPro" id="IPR007486">
    <property type="entry name" value="YebE"/>
</dbReference>
<evidence type="ECO:0000256" key="1">
    <source>
        <dbReference type="SAM" id="Phobius"/>
    </source>
</evidence>
<proteinExistence type="predicted"/>
<comment type="caution">
    <text evidence="2">The sequence shown here is derived from an EMBL/GenBank/DDBJ whole genome shotgun (WGS) entry which is preliminary data.</text>
</comment>
<organism evidence="2 3">
    <name type="scientific">Herminiimonas aquatilis</name>
    <dbReference type="NCBI Taxonomy" id="345342"/>
    <lineage>
        <taxon>Bacteria</taxon>
        <taxon>Pseudomonadati</taxon>
        <taxon>Pseudomonadota</taxon>
        <taxon>Betaproteobacteria</taxon>
        <taxon>Burkholderiales</taxon>
        <taxon>Oxalobacteraceae</taxon>
        <taxon>Herminiimonas</taxon>
    </lineage>
</organism>
<dbReference type="Pfam" id="PF04391">
    <property type="entry name" value="DUF533"/>
    <property type="match status" value="1"/>
</dbReference>
<keyword evidence="1" id="KW-1133">Transmembrane helix</keyword>
<keyword evidence="1" id="KW-0472">Membrane</keyword>
<protein>
    <submittedName>
        <fullName evidence="2">Tellurite resistance TerB family protein</fullName>
    </submittedName>
</protein>
<dbReference type="EMBL" id="JBHTCC010000003">
    <property type="protein sequence ID" value="MFC7299532.1"/>
    <property type="molecule type" value="Genomic_DNA"/>
</dbReference>
<dbReference type="Proteomes" id="UP001596379">
    <property type="component" value="Unassembled WGS sequence"/>
</dbReference>
<keyword evidence="1" id="KW-0812">Transmembrane</keyword>
<dbReference type="Gene3D" id="1.10.3680.10">
    <property type="entry name" value="TerB-like"/>
    <property type="match status" value="1"/>
</dbReference>
<dbReference type="InterPro" id="IPR029024">
    <property type="entry name" value="TerB-like"/>
</dbReference>
<feature type="transmembrane region" description="Helical" evidence="1">
    <location>
        <begin position="90"/>
        <end position="108"/>
    </location>
</feature>
<reference evidence="3" key="1">
    <citation type="journal article" date="2019" name="Int. J. Syst. Evol. Microbiol.">
        <title>The Global Catalogue of Microorganisms (GCM) 10K type strain sequencing project: providing services to taxonomists for standard genome sequencing and annotation.</title>
        <authorList>
            <consortium name="The Broad Institute Genomics Platform"/>
            <consortium name="The Broad Institute Genome Sequencing Center for Infectious Disease"/>
            <person name="Wu L."/>
            <person name="Ma J."/>
        </authorList>
    </citation>
    <scope>NUCLEOTIDE SEQUENCE [LARGE SCALE GENOMIC DNA]</scope>
    <source>
        <strain evidence="3">CCUG 36956</strain>
    </source>
</reference>
<gene>
    <name evidence="2" type="ORF">ACFQO0_13890</name>
</gene>
<keyword evidence="3" id="KW-1185">Reference proteome</keyword>
<dbReference type="RefSeq" id="WP_382235625.1">
    <property type="nucleotide sequence ID" value="NZ_JBHTCC010000003.1"/>
</dbReference>
<dbReference type="SUPFAM" id="SSF158682">
    <property type="entry name" value="TerB-like"/>
    <property type="match status" value="1"/>
</dbReference>
<evidence type="ECO:0000313" key="2">
    <source>
        <dbReference type="EMBL" id="MFC7299532.1"/>
    </source>
</evidence>
<name>A0ABW2J8E7_9BURK</name>